<dbReference type="InterPro" id="IPR004582">
    <property type="entry name" value="Checkpoint_prot_Rad17_Rad24"/>
</dbReference>
<evidence type="ECO:0000256" key="4">
    <source>
        <dbReference type="ARBA" id="ARBA00022763"/>
    </source>
</evidence>
<protein>
    <recommendedName>
        <fullName evidence="9">AAA+ ATPase domain-containing protein</fullName>
    </recommendedName>
</protein>
<feature type="region of interest" description="Disordered" evidence="8">
    <location>
        <begin position="16"/>
        <end position="62"/>
    </location>
</feature>
<evidence type="ECO:0000313" key="10">
    <source>
        <dbReference type="EMBL" id="KAG6647174.1"/>
    </source>
</evidence>
<dbReference type="GO" id="GO:0000077">
    <property type="term" value="P:DNA damage checkpoint signaling"/>
    <property type="evidence" value="ECO:0007669"/>
    <property type="project" value="TreeGrafter"/>
</dbReference>
<organism evidence="10 11">
    <name type="scientific">Carya illinoinensis</name>
    <name type="common">Pecan</name>
    <dbReference type="NCBI Taxonomy" id="32201"/>
    <lineage>
        <taxon>Eukaryota</taxon>
        <taxon>Viridiplantae</taxon>
        <taxon>Streptophyta</taxon>
        <taxon>Embryophyta</taxon>
        <taxon>Tracheophyta</taxon>
        <taxon>Spermatophyta</taxon>
        <taxon>Magnoliopsida</taxon>
        <taxon>eudicotyledons</taxon>
        <taxon>Gunneridae</taxon>
        <taxon>Pentapetalae</taxon>
        <taxon>rosids</taxon>
        <taxon>fabids</taxon>
        <taxon>Fagales</taxon>
        <taxon>Juglandaceae</taxon>
        <taxon>Carya</taxon>
    </lineage>
</organism>
<keyword evidence="6" id="KW-0539">Nucleus</keyword>
<evidence type="ECO:0000259" key="9">
    <source>
        <dbReference type="SMART" id="SM00382"/>
    </source>
</evidence>
<proteinExistence type="predicted"/>
<comment type="caution">
    <text evidence="10">The sequence shown here is derived from an EMBL/GenBank/DDBJ whole genome shotgun (WGS) entry which is preliminary data.</text>
</comment>
<dbReference type="FunFam" id="3.40.50.300:FF:001661">
    <property type="entry name" value="RAD17 checkpoint clamp loader component"/>
    <property type="match status" value="1"/>
</dbReference>
<dbReference type="EMBL" id="CM031815">
    <property type="protein sequence ID" value="KAG6647174.1"/>
    <property type="molecule type" value="Genomic_DNA"/>
</dbReference>
<dbReference type="GO" id="GO:0003682">
    <property type="term" value="F:chromatin binding"/>
    <property type="evidence" value="ECO:0007669"/>
    <property type="project" value="TreeGrafter"/>
</dbReference>
<name>A0A8T1PZE4_CARIL</name>
<evidence type="ECO:0000256" key="7">
    <source>
        <dbReference type="ARBA" id="ARBA00023306"/>
    </source>
</evidence>
<dbReference type="Pfam" id="PF03215">
    <property type="entry name" value="Rad17"/>
    <property type="match status" value="1"/>
</dbReference>
<reference evidence="10" key="1">
    <citation type="submission" date="2020-12" db="EMBL/GenBank/DDBJ databases">
        <title>WGS assembly of Carya illinoinensis cv. Pawnee.</title>
        <authorList>
            <person name="Platts A."/>
            <person name="Shu S."/>
            <person name="Wright S."/>
            <person name="Barry K."/>
            <person name="Edger P."/>
            <person name="Pires J.C."/>
            <person name="Schmutz J."/>
        </authorList>
    </citation>
    <scope>NUCLEOTIDE SEQUENCE</scope>
    <source>
        <tissue evidence="10">Leaf</tissue>
    </source>
</reference>
<feature type="compositionally biased region" description="Polar residues" evidence="8">
    <location>
        <begin position="21"/>
        <end position="31"/>
    </location>
</feature>
<keyword evidence="11" id="KW-1185">Reference proteome</keyword>
<dbReference type="CDD" id="cd18140">
    <property type="entry name" value="HLD_clamp_RFC"/>
    <property type="match status" value="1"/>
</dbReference>
<evidence type="ECO:0000256" key="2">
    <source>
        <dbReference type="ARBA" id="ARBA00011480"/>
    </source>
</evidence>
<evidence type="ECO:0000256" key="1">
    <source>
        <dbReference type="ARBA" id="ARBA00004123"/>
    </source>
</evidence>
<dbReference type="PANTHER" id="PTHR12172:SF0">
    <property type="entry name" value="CELL CYCLE CHECKPOINT PROTEIN RAD17"/>
    <property type="match status" value="1"/>
</dbReference>
<dbReference type="GO" id="GO:0006281">
    <property type="term" value="P:DNA repair"/>
    <property type="evidence" value="ECO:0007669"/>
    <property type="project" value="InterPro"/>
</dbReference>
<dbReference type="SMART" id="SM00382">
    <property type="entry name" value="AAA"/>
    <property type="match status" value="1"/>
</dbReference>
<dbReference type="Proteomes" id="UP000811609">
    <property type="component" value="Chromosome 7"/>
</dbReference>
<evidence type="ECO:0000256" key="8">
    <source>
        <dbReference type="SAM" id="MobiDB-lite"/>
    </source>
</evidence>
<comment type="subcellular location">
    <subcellularLocation>
        <location evidence="1">Nucleus</location>
    </subcellularLocation>
</comment>
<dbReference type="AlphaFoldDB" id="A0A8T1PZE4"/>
<evidence type="ECO:0000256" key="3">
    <source>
        <dbReference type="ARBA" id="ARBA00022741"/>
    </source>
</evidence>
<gene>
    <name evidence="10" type="ORF">CIPAW_07G060900</name>
</gene>
<accession>A0A8T1PZE4</accession>
<evidence type="ECO:0000256" key="6">
    <source>
        <dbReference type="ARBA" id="ARBA00023242"/>
    </source>
</evidence>
<dbReference type="GO" id="GO:0005524">
    <property type="term" value="F:ATP binding"/>
    <property type="evidence" value="ECO:0007669"/>
    <property type="project" value="UniProtKB-KW"/>
</dbReference>
<comment type="subunit">
    <text evidence="2">Heterotetramer of subunits RFC2, RFC3, RFC4 and RFC5 that can form a complex with RFC1.</text>
</comment>
<dbReference type="InterPro" id="IPR047854">
    <property type="entry name" value="RFC_lid"/>
</dbReference>
<feature type="domain" description="AAA+ ATPase" evidence="9">
    <location>
        <begin position="135"/>
        <end position="295"/>
    </location>
</feature>
<keyword evidence="7" id="KW-0131">Cell cycle</keyword>
<evidence type="ECO:0000256" key="5">
    <source>
        <dbReference type="ARBA" id="ARBA00022840"/>
    </source>
</evidence>
<dbReference type="GO" id="GO:0033314">
    <property type="term" value="P:mitotic DNA replication checkpoint signaling"/>
    <property type="evidence" value="ECO:0007669"/>
    <property type="project" value="TreeGrafter"/>
</dbReference>
<keyword evidence="4" id="KW-0227">DNA damage</keyword>
<dbReference type="PANTHER" id="PTHR12172">
    <property type="entry name" value="CELL CYCLE CHECKPOINT PROTEIN RAD17"/>
    <property type="match status" value="1"/>
</dbReference>
<evidence type="ECO:0000313" key="11">
    <source>
        <dbReference type="Proteomes" id="UP000811609"/>
    </source>
</evidence>
<dbReference type="GO" id="GO:0005634">
    <property type="term" value="C:nucleus"/>
    <property type="evidence" value="ECO:0007669"/>
    <property type="project" value="UniProtKB-SubCell"/>
</dbReference>
<dbReference type="GO" id="GO:0003689">
    <property type="term" value="F:DNA clamp loader activity"/>
    <property type="evidence" value="ECO:0007669"/>
    <property type="project" value="TreeGrafter"/>
</dbReference>
<sequence length="612" mass="68485">MVAGMRNNVVVLSSDGEDSDYSLTSNRSFSKPKSRLLVTRSNPRGAKKARLSGSRPHSSKEPSKLDDIRYYYEDFDEVYNGFKVSAGLRGSNTQGLWVDKYKPRSLEELAVHKKKVEEVKLWFEDRLRSSKGKLSNQVLVITGQAGVGKSATIHTIASHLGIRVCEWNTPTPIIWQEHLHNSSTGINYTSKLDEFENFAERIRKYGLIPSSFTGGSKSSVILLIDDLPVMNGKAAFQRLQNCLHLLVRSTRVPTVVLLSDCGKTDSADLTARCFEELQLCLESAGACKVAFNPITHNSIKRTLSRICRQERCNVAADQIDLIANASGGDIRHAITSLQFLCVKPDPTHSLSICDTITICSREKPDVLSALDDGSSLQFGRDESLSLFHALGKFLHNKRDSQNGMELEQAEFIVQERLSRLPLKMHAPEKILCQAHGQARPIADFLHENVLDFLSEEAIDDAWTVASYLGDADMLLATFRGMLSRYNEAENVLQSAAASVAARGVLFGNSHPLPSRWHSIRRPKLWQIERSLLHNKIEMAKRRFDGHSGINLSDMSIVATEYTPLFKWLGYGTTGGLETHHVSMHSDITEDYFGKMKLEDKESETTDDEIEDW</sequence>
<keyword evidence="3" id="KW-0547">Nucleotide-binding</keyword>
<keyword evidence="5" id="KW-0067">ATP-binding</keyword>
<dbReference type="InterPro" id="IPR003593">
    <property type="entry name" value="AAA+_ATPase"/>
</dbReference>